<dbReference type="InterPro" id="IPR052579">
    <property type="entry name" value="Zinc_finger_SWIM"/>
</dbReference>
<feature type="compositionally biased region" description="Polar residues" evidence="1">
    <location>
        <begin position="591"/>
        <end position="600"/>
    </location>
</feature>
<feature type="compositionally biased region" description="Basic and acidic residues" evidence="1">
    <location>
        <begin position="579"/>
        <end position="590"/>
    </location>
</feature>
<reference evidence="2" key="1">
    <citation type="submission" date="2018-10" db="EMBL/GenBank/DDBJ databases">
        <title>Effector identification in a new, highly contiguous assembly of the strawberry crown rot pathogen Phytophthora cactorum.</title>
        <authorList>
            <person name="Armitage A.D."/>
            <person name="Nellist C.F."/>
            <person name="Bates H."/>
            <person name="Vickerstaff R.J."/>
            <person name="Harrison R.J."/>
        </authorList>
    </citation>
    <scope>NUCLEOTIDE SEQUENCE</scope>
    <source>
        <strain evidence="2">15-7</strain>
    </source>
</reference>
<proteinExistence type="predicted"/>
<dbReference type="VEuPathDB" id="FungiDB:PC110_g17837"/>
<name>A0A8T0YB80_9STRA</name>
<dbReference type="VEuPathDB" id="FungiDB:PC110_g17039"/>
<dbReference type="Proteomes" id="UP000735874">
    <property type="component" value="Unassembled WGS sequence"/>
</dbReference>
<dbReference type="AlphaFoldDB" id="A0A8T0YB80"/>
<evidence type="ECO:0000256" key="1">
    <source>
        <dbReference type="SAM" id="MobiDB-lite"/>
    </source>
</evidence>
<sequence>MARRQRHVHHRCHGTEETVEGAKASRARIAITGSNSDESLGPRQPRKSRLLKKRKSKSYRVKTKTKRHRHGSRRCWLRDTGSSSSSASVTGESDNREAKSDDLFGSSDASGSAETNASTICDAGKDGGDVTAQDDLVSVPKLDVMTFDDWEELESYIKVYGRRTFQIYSVRTATPVSTRNQKIKDGRSFCDQIPANMKFYNKTYVCTHAGKPRQQPNGTSHRPNQYSRRIGCKAQINACVRKSNDWEVCITKQIVTRNHDVGTEVYQSYHEARQIDDAEVLSGVRTLYRGGANRKRILEYIGENTTVQPAMKDTLKRLVDRSTALDECVVSILFWQMVNERAWARTINRVGVYVNVEYDDELNTLSNLVSRHAVELAKQHYDFALPPTTKYNLLSWALQCLAEANDDSTEEYMLNLRSGRAPVSFGHPPSDVTRVKAQTEKFKELQAVGKPIAEIGCQWGTKTNAALTSTLVEFVRVVKTGSCPVVRQPDGGADESINTPHKSDTNSNHRNESQDETGAHFETETGIFPDIGSEVKTTIADYADSGEGRRQLSVTGCAVMSFIDELDEGLPSSQLSEASTRDNPETEPRNDTVSPPQTVCETPAVPDTIADTEENNEEVRSDDNVETTLEAAPDDDGEKEASAGGCGDEVTTRGASEETSSLTKP</sequence>
<dbReference type="EMBL" id="RCMG01001333">
    <property type="protein sequence ID" value="KAG2829986.1"/>
    <property type="molecule type" value="Genomic_DNA"/>
</dbReference>
<comment type="caution">
    <text evidence="2">The sequence shown here is derived from an EMBL/GenBank/DDBJ whole genome shotgun (WGS) entry which is preliminary data.</text>
</comment>
<feature type="region of interest" description="Disordered" evidence="1">
    <location>
        <begin position="485"/>
        <end position="520"/>
    </location>
</feature>
<dbReference type="PANTHER" id="PTHR31569:SF4">
    <property type="entry name" value="SWIM-TYPE DOMAIN-CONTAINING PROTEIN"/>
    <property type="match status" value="1"/>
</dbReference>
<evidence type="ECO:0000313" key="3">
    <source>
        <dbReference type="Proteomes" id="UP000735874"/>
    </source>
</evidence>
<feature type="region of interest" description="Disordered" evidence="1">
    <location>
        <begin position="1"/>
        <end position="120"/>
    </location>
</feature>
<feature type="region of interest" description="Disordered" evidence="1">
    <location>
        <begin position="572"/>
        <end position="665"/>
    </location>
</feature>
<evidence type="ECO:0000313" key="2">
    <source>
        <dbReference type="EMBL" id="KAG2829986.1"/>
    </source>
</evidence>
<feature type="compositionally biased region" description="Basic residues" evidence="1">
    <location>
        <begin position="1"/>
        <end position="12"/>
    </location>
</feature>
<evidence type="ECO:0008006" key="4">
    <source>
        <dbReference type="Google" id="ProtNLM"/>
    </source>
</evidence>
<feature type="compositionally biased region" description="Polar residues" evidence="1">
    <location>
        <begin position="653"/>
        <end position="665"/>
    </location>
</feature>
<dbReference type="PANTHER" id="PTHR31569">
    <property type="entry name" value="SWIM-TYPE DOMAIN-CONTAINING PROTEIN"/>
    <property type="match status" value="1"/>
</dbReference>
<organism evidence="2 3">
    <name type="scientific">Phytophthora cactorum</name>
    <dbReference type="NCBI Taxonomy" id="29920"/>
    <lineage>
        <taxon>Eukaryota</taxon>
        <taxon>Sar</taxon>
        <taxon>Stramenopiles</taxon>
        <taxon>Oomycota</taxon>
        <taxon>Peronosporomycetes</taxon>
        <taxon>Peronosporales</taxon>
        <taxon>Peronosporaceae</taxon>
        <taxon>Phytophthora</taxon>
    </lineage>
</organism>
<gene>
    <name evidence="2" type="ORF">PC113_g21191</name>
</gene>
<accession>A0A8T0YB80</accession>
<feature type="compositionally biased region" description="Basic and acidic residues" evidence="1">
    <location>
        <begin position="501"/>
        <end position="520"/>
    </location>
</feature>
<feature type="compositionally biased region" description="Polar residues" evidence="1">
    <location>
        <begin position="107"/>
        <end position="119"/>
    </location>
</feature>
<feature type="compositionally biased region" description="Basic and acidic residues" evidence="1">
    <location>
        <begin position="93"/>
        <end position="102"/>
    </location>
</feature>
<feature type="compositionally biased region" description="Basic residues" evidence="1">
    <location>
        <begin position="44"/>
        <end position="75"/>
    </location>
</feature>
<protein>
    <recommendedName>
        <fullName evidence="4">FAR1 domain-containing protein</fullName>
    </recommendedName>
</protein>